<evidence type="ECO:0000259" key="2">
    <source>
        <dbReference type="Pfam" id="PF01408"/>
    </source>
</evidence>
<dbReference type="RefSeq" id="WP_268918360.1">
    <property type="nucleotide sequence ID" value="NZ_JAPTMY010000037.1"/>
</dbReference>
<feature type="domain" description="Gfo/Idh/MocA-like oxidoreductase N-terminal" evidence="2">
    <location>
        <begin position="25"/>
        <end position="148"/>
    </location>
</feature>
<dbReference type="Pfam" id="PF01408">
    <property type="entry name" value="GFO_IDH_MocA"/>
    <property type="match status" value="1"/>
</dbReference>
<organism evidence="4 5">
    <name type="scientific">Actinomyces israelii</name>
    <dbReference type="NCBI Taxonomy" id="1659"/>
    <lineage>
        <taxon>Bacteria</taxon>
        <taxon>Bacillati</taxon>
        <taxon>Actinomycetota</taxon>
        <taxon>Actinomycetes</taxon>
        <taxon>Actinomycetales</taxon>
        <taxon>Actinomycetaceae</taxon>
        <taxon>Actinomyces</taxon>
    </lineage>
</organism>
<evidence type="ECO:0000313" key="5">
    <source>
        <dbReference type="Proteomes" id="UP001072034"/>
    </source>
</evidence>
<dbReference type="Gene3D" id="3.40.50.720">
    <property type="entry name" value="NAD(P)-binding Rossmann-like Domain"/>
    <property type="match status" value="1"/>
</dbReference>
<evidence type="ECO:0000259" key="3">
    <source>
        <dbReference type="Pfam" id="PF22725"/>
    </source>
</evidence>
<dbReference type="InterPro" id="IPR000683">
    <property type="entry name" value="Gfo/Idh/MocA-like_OxRdtase_N"/>
</dbReference>
<evidence type="ECO:0000313" key="4">
    <source>
        <dbReference type="EMBL" id="MCZ0859060.1"/>
    </source>
</evidence>
<sequence length="370" mass="38139">MSAVSPASSARPASPAERDDKTPAIRFGVVGAGFIARWFLQAAAAVPRARVVAVASAHPERAAAFAAEHGIGASYATVEEMLAAGRPGGADPFDVVYIGSPNSLHAPQAVAALEAGFHVLVEKPFALDADQAEAMVAAAGRHDRFLMEGWLTAFEPGTAALRRALPALLDDGPGPHRAVLVKEQYSSRMDRLRAGGLPPAFDPALGGGSLMDLGIYPVSLAIHLFGPPSRVTAAGRTLGSGADSHGVVVLDYDRLAGACGGTGRPADLQVVCLHSKTSPAGAGARTNRIASDRRVLAFDDCQWPRAIELRGPDGERDLSVPDDGAPVLARELAEVCRLVAAGARESDLHPLAASVAAADVLARARRGSGS</sequence>
<dbReference type="InterPro" id="IPR036291">
    <property type="entry name" value="NAD(P)-bd_dom_sf"/>
</dbReference>
<dbReference type="Pfam" id="PF22725">
    <property type="entry name" value="GFO_IDH_MocA_C3"/>
    <property type="match status" value="1"/>
</dbReference>
<feature type="region of interest" description="Disordered" evidence="1">
    <location>
        <begin position="1"/>
        <end position="20"/>
    </location>
</feature>
<reference evidence="4" key="1">
    <citation type="submission" date="2022-10" db="EMBL/GenBank/DDBJ databases">
        <title>Genome sequence of Actinomyces israelii ATCC 10048.</title>
        <authorList>
            <person name="Watt R.M."/>
            <person name="Tong W.M."/>
        </authorList>
    </citation>
    <scope>NUCLEOTIDE SEQUENCE</scope>
    <source>
        <strain evidence="4">ATCC 10048</strain>
    </source>
</reference>
<dbReference type="EMBL" id="JAPTMY010000037">
    <property type="protein sequence ID" value="MCZ0859060.1"/>
    <property type="molecule type" value="Genomic_DNA"/>
</dbReference>
<dbReference type="SUPFAM" id="SSF51735">
    <property type="entry name" value="NAD(P)-binding Rossmann-fold domains"/>
    <property type="match status" value="1"/>
</dbReference>
<feature type="domain" description="GFO/IDH/MocA-like oxidoreductase" evidence="3">
    <location>
        <begin position="198"/>
        <end position="254"/>
    </location>
</feature>
<dbReference type="Gene3D" id="3.30.360.10">
    <property type="entry name" value="Dihydrodipicolinate Reductase, domain 2"/>
    <property type="match status" value="1"/>
</dbReference>
<feature type="compositionally biased region" description="Low complexity" evidence="1">
    <location>
        <begin position="1"/>
        <end position="15"/>
    </location>
</feature>
<dbReference type="Proteomes" id="UP001072034">
    <property type="component" value="Unassembled WGS sequence"/>
</dbReference>
<name>A0ABT4IBF1_9ACTO</name>
<comment type="caution">
    <text evidence="4">The sequence shown here is derived from an EMBL/GenBank/DDBJ whole genome shotgun (WGS) entry which is preliminary data.</text>
</comment>
<keyword evidence="5" id="KW-1185">Reference proteome</keyword>
<proteinExistence type="predicted"/>
<dbReference type="PANTHER" id="PTHR43054">
    <property type="match status" value="1"/>
</dbReference>
<dbReference type="SUPFAM" id="SSF55347">
    <property type="entry name" value="Glyceraldehyde-3-phosphate dehydrogenase-like, C-terminal domain"/>
    <property type="match status" value="1"/>
</dbReference>
<protein>
    <submittedName>
        <fullName evidence="4">Gfo/Idh/MocA family oxidoreductase</fullName>
    </submittedName>
</protein>
<accession>A0ABT4IBF1</accession>
<dbReference type="PANTHER" id="PTHR43054:SF1">
    <property type="entry name" value="SCYLLO-INOSITOL 2-DEHYDROGENASE (NADP(+)) IOLU"/>
    <property type="match status" value="1"/>
</dbReference>
<dbReference type="InterPro" id="IPR055170">
    <property type="entry name" value="GFO_IDH_MocA-like_dom"/>
</dbReference>
<evidence type="ECO:0000256" key="1">
    <source>
        <dbReference type="SAM" id="MobiDB-lite"/>
    </source>
</evidence>
<gene>
    <name evidence="4" type="ORF">OHJ16_13530</name>
</gene>